<accession>A0ABV2PMN5</accession>
<evidence type="ECO:0000313" key="1">
    <source>
        <dbReference type="EMBL" id="MET4562196.1"/>
    </source>
</evidence>
<sequence length="64" mass="7684">MKISHKEFDTFWNEYLIEFEIKNNKFTQIQKETLGIVEKIISNPSLYHKGIVNEAIKLKENLMR</sequence>
<dbReference type="EMBL" id="JBEPSB010000018">
    <property type="protein sequence ID" value="MET4562196.1"/>
    <property type="molecule type" value="Genomic_DNA"/>
</dbReference>
<dbReference type="RefSeq" id="WP_354472379.1">
    <property type="nucleotide sequence ID" value="NZ_JBEPSB010000018.1"/>
</dbReference>
<comment type="caution">
    <text evidence="1">The sequence shown here is derived from an EMBL/GenBank/DDBJ whole genome shotgun (WGS) entry which is preliminary data.</text>
</comment>
<evidence type="ECO:0000313" key="2">
    <source>
        <dbReference type="Proteomes" id="UP001549363"/>
    </source>
</evidence>
<gene>
    <name evidence="1" type="ORF">ABIA69_003382</name>
</gene>
<name>A0ABV2PMN5_9BACI</name>
<reference evidence="1 2" key="1">
    <citation type="submission" date="2024-06" db="EMBL/GenBank/DDBJ databases">
        <title>Sorghum-associated microbial communities from plants grown in Nebraska, USA.</title>
        <authorList>
            <person name="Schachtman D."/>
        </authorList>
    </citation>
    <scope>NUCLEOTIDE SEQUENCE [LARGE SCALE GENOMIC DNA]</scope>
    <source>
        <strain evidence="1 2">736</strain>
    </source>
</reference>
<protein>
    <submittedName>
        <fullName evidence="1">Uncharacterized protein</fullName>
    </submittedName>
</protein>
<keyword evidence="2" id="KW-1185">Reference proteome</keyword>
<organism evidence="1 2">
    <name type="scientific">Lysinibacillus parviboronicapiens</name>
    <dbReference type="NCBI Taxonomy" id="436516"/>
    <lineage>
        <taxon>Bacteria</taxon>
        <taxon>Bacillati</taxon>
        <taxon>Bacillota</taxon>
        <taxon>Bacilli</taxon>
        <taxon>Bacillales</taxon>
        <taxon>Bacillaceae</taxon>
        <taxon>Lysinibacillus</taxon>
    </lineage>
</organism>
<dbReference type="Proteomes" id="UP001549363">
    <property type="component" value="Unassembled WGS sequence"/>
</dbReference>
<proteinExistence type="predicted"/>